<dbReference type="Proteomes" id="UP000593567">
    <property type="component" value="Unassembled WGS sequence"/>
</dbReference>
<feature type="transmembrane region" description="Helical" evidence="3">
    <location>
        <begin position="331"/>
        <end position="350"/>
    </location>
</feature>
<reference evidence="4" key="1">
    <citation type="submission" date="2020-06" db="EMBL/GenBank/DDBJ databases">
        <title>Draft genome of Bugula neritina, a colonial animal packing powerful symbionts and potential medicines.</title>
        <authorList>
            <person name="Rayko M."/>
        </authorList>
    </citation>
    <scope>NUCLEOTIDE SEQUENCE [LARGE SCALE GENOMIC DNA]</scope>
    <source>
        <strain evidence="4">Kwan_BN1</strain>
    </source>
</reference>
<feature type="compositionally biased region" description="Polar residues" evidence="2">
    <location>
        <begin position="11"/>
        <end position="24"/>
    </location>
</feature>
<accession>A0A7J7K945</accession>
<keyword evidence="3" id="KW-1133">Transmembrane helix</keyword>
<sequence length="355" mass="41735">MPQDADAGVSSYKTVPQYSSSLTHLSGRLRPQKTQHRPEPSQEPHTSRQPSEWLPKGFVELPRFEMPINLETLSELTPVDYLTKYCVITSRVKKLLYHRQYTKYKDIKADGIDSLEKALKAVCTFSVTSRSFSPSDSSLNYYIHGILCYELEETIKITFKMFMGQAALAERLFDPSYMESWWENEQRLEADYTTYITLRERQVQLKSRSEQREREQVHQQSLQRAALEKTARKISANVYKDKAQLESELLYTEVNVTVDVSDSEKHLVKEVERNRVKLENKISVTQILELNSRPRKYPKELMEQIDFHGLNYKLKDIRLSPSMERLYKHCIYLYIIYNIVVYNLLCYSVTMTQLH</sequence>
<keyword evidence="1" id="KW-0175">Coiled coil</keyword>
<feature type="coiled-coil region" evidence="1">
    <location>
        <begin position="261"/>
        <end position="288"/>
    </location>
</feature>
<protein>
    <submittedName>
        <fullName evidence="4">Uncharacterized protein</fullName>
    </submittedName>
</protein>
<evidence type="ECO:0000313" key="4">
    <source>
        <dbReference type="EMBL" id="KAF6034371.1"/>
    </source>
</evidence>
<evidence type="ECO:0000256" key="1">
    <source>
        <dbReference type="SAM" id="Coils"/>
    </source>
</evidence>
<feature type="compositionally biased region" description="Basic and acidic residues" evidence="2">
    <location>
        <begin position="36"/>
        <end position="46"/>
    </location>
</feature>
<comment type="caution">
    <text evidence="4">The sequence shown here is derived from an EMBL/GenBank/DDBJ whole genome shotgun (WGS) entry which is preliminary data.</text>
</comment>
<gene>
    <name evidence="4" type="ORF">EB796_007320</name>
</gene>
<dbReference type="PANTHER" id="PTHR36696:SF1">
    <property type="entry name" value="EF-HAND DOMAIN-CONTAINING PROTEIN"/>
    <property type="match status" value="1"/>
</dbReference>
<dbReference type="OrthoDB" id="10021598at2759"/>
<dbReference type="AlphaFoldDB" id="A0A7J7K945"/>
<organism evidence="4 5">
    <name type="scientific">Bugula neritina</name>
    <name type="common">Brown bryozoan</name>
    <name type="synonym">Sertularia neritina</name>
    <dbReference type="NCBI Taxonomy" id="10212"/>
    <lineage>
        <taxon>Eukaryota</taxon>
        <taxon>Metazoa</taxon>
        <taxon>Spiralia</taxon>
        <taxon>Lophotrochozoa</taxon>
        <taxon>Bryozoa</taxon>
        <taxon>Gymnolaemata</taxon>
        <taxon>Cheilostomatida</taxon>
        <taxon>Flustrina</taxon>
        <taxon>Buguloidea</taxon>
        <taxon>Bugulidae</taxon>
        <taxon>Bugula</taxon>
    </lineage>
</organism>
<feature type="region of interest" description="Disordered" evidence="2">
    <location>
        <begin position="1"/>
        <end position="52"/>
    </location>
</feature>
<keyword evidence="3" id="KW-0812">Transmembrane</keyword>
<evidence type="ECO:0000313" key="5">
    <source>
        <dbReference type="Proteomes" id="UP000593567"/>
    </source>
</evidence>
<evidence type="ECO:0000256" key="2">
    <source>
        <dbReference type="SAM" id="MobiDB-lite"/>
    </source>
</evidence>
<dbReference type="EMBL" id="VXIV02001091">
    <property type="protein sequence ID" value="KAF6034371.1"/>
    <property type="molecule type" value="Genomic_DNA"/>
</dbReference>
<keyword evidence="5" id="KW-1185">Reference proteome</keyword>
<evidence type="ECO:0000256" key="3">
    <source>
        <dbReference type="SAM" id="Phobius"/>
    </source>
</evidence>
<dbReference type="PANTHER" id="PTHR36696">
    <property type="entry name" value="AGAP012002-PA"/>
    <property type="match status" value="1"/>
</dbReference>
<name>A0A7J7K945_BUGNE</name>
<keyword evidence="3" id="KW-0472">Membrane</keyword>
<proteinExistence type="predicted"/>